<dbReference type="InterPro" id="IPR032061">
    <property type="entry name" value="DUF4802"/>
</dbReference>
<evidence type="ECO:0000259" key="2">
    <source>
        <dbReference type="Pfam" id="PF16060"/>
    </source>
</evidence>
<reference evidence="4" key="1">
    <citation type="submission" date="2025-08" db="UniProtKB">
        <authorList>
            <consortium name="RefSeq"/>
        </authorList>
    </citation>
    <scope>IDENTIFICATION</scope>
    <source>
        <tissue evidence="4">Whole body</tissue>
    </source>
</reference>
<proteinExistence type="predicted"/>
<dbReference type="OrthoDB" id="7654878at2759"/>
<protein>
    <submittedName>
        <fullName evidence="4">Uncharacterized protein LOC112465782</fullName>
    </submittedName>
</protein>
<feature type="region of interest" description="Disordered" evidence="1">
    <location>
        <begin position="1"/>
        <end position="62"/>
    </location>
</feature>
<feature type="compositionally biased region" description="Basic residues" evidence="1">
    <location>
        <begin position="45"/>
        <end position="62"/>
    </location>
</feature>
<gene>
    <name evidence="4" type="primary">LOC112465782</name>
</gene>
<feature type="domain" description="DUF4802" evidence="2">
    <location>
        <begin position="203"/>
        <end position="266"/>
    </location>
</feature>
<evidence type="ECO:0000256" key="1">
    <source>
        <dbReference type="SAM" id="MobiDB-lite"/>
    </source>
</evidence>
<sequence>MTRASKISFSLGPVRGATPPLPTWLSRSDTTHEPPRIRTPVPLLSRKRSNTRKRKNHATRTKKFVKLAPFKLRFSKMLKSRSSGDSRSNSVESEEQQRQINQSLPSGTDEFADVPEAETDKNCLSVRNEQTIPSSPPPSYEHVLEETRMESSAIAKEGDKEKQVPSNEKSMEDDEDGDGGDDGSGGPGGGDRKAAKGPKILHKSSKEFYKAMAKQWGITCKMSDHCRCLDCQSHYFDCDYDKGEQGKGDGGLSAGTPMFISEVMHGTACALL</sequence>
<feature type="region of interest" description="Disordered" evidence="1">
    <location>
        <begin position="76"/>
        <end position="199"/>
    </location>
</feature>
<name>A0A6J1R8Q3_9HYME</name>
<dbReference type="Pfam" id="PF16060">
    <property type="entry name" value="DUF4802"/>
    <property type="match status" value="1"/>
</dbReference>
<feature type="compositionally biased region" description="Acidic residues" evidence="1">
    <location>
        <begin position="171"/>
        <end position="181"/>
    </location>
</feature>
<evidence type="ECO:0000313" key="4">
    <source>
        <dbReference type="RefSeq" id="XP_024889316.1"/>
    </source>
</evidence>
<dbReference type="Proteomes" id="UP000504618">
    <property type="component" value="Unplaced"/>
</dbReference>
<evidence type="ECO:0000313" key="3">
    <source>
        <dbReference type="Proteomes" id="UP000504618"/>
    </source>
</evidence>
<feature type="compositionally biased region" description="Low complexity" evidence="1">
    <location>
        <begin position="80"/>
        <end position="91"/>
    </location>
</feature>
<keyword evidence="3" id="KW-1185">Reference proteome</keyword>
<organism evidence="3 4">
    <name type="scientific">Temnothorax curvispinosus</name>
    <dbReference type="NCBI Taxonomy" id="300111"/>
    <lineage>
        <taxon>Eukaryota</taxon>
        <taxon>Metazoa</taxon>
        <taxon>Ecdysozoa</taxon>
        <taxon>Arthropoda</taxon>
        <taxon>Hexapoda</taxon>
        <taxon>Insecta</taxon>
        <taxon>Pterygota</taxon>
        <taxon>Neoptera</taxon>
        <taxon>Endopterygota</taxon>
        <taxon>Hymenoptera</taxon>
        <taxon>Apocrita</taxon>
        <taxon>Aculeata</taxon>
        <taxon>Formicoidea</taxon>
        <taxon>Formicidae</taxon>
        <taxon>Myrmicinae</taxon>
        <taxon>Temnothorax</taxon>
    </lineage>
</organism>
<dbReference type="AlphaFoldDB" id="A0A6J1R8Q3"/>
<dbReference type="RefSeq" id="XP_024889316.1">
    <property type="nucleotide sequence ID" value="XM_025033548.1"/>
</dbReference>
<accession>A0A6J1R8Q3</accession>
<dbReference type="GeneID" id="112465782"/>